<dbReference type="PROSITE" id="PS00455">
    <property type="entry name" value="AMP_BINDING"/>
    <property type="match status" value="1"/>
</dbReference>
<dbReference type="AlphaFoldDB" id="A0A1X1T933"/>
<keyword evidence="4" id="KW-1185">Reference proteome</keyword>
<feature type="domain" description="AMP-dependent synthetase/ligase" evidence="1">
    <location>
        <begin position="8"/>
        <end position="337"/>
    </location>
</feature>
<proteinExistence type="predicted"/>
<sequence>MLSGTSTAVLAFEDRQLQLSEIDARAEALAAVLAADGVRAGDRVALMSSNRPEFVIAVRAIWRLGAVAALISPAWKRDEAAHALALAQPGYALGDHPVLAELMPMRHLDDITTIPAGRWAGDPPPAESDALLVFSSGTTGMPKAVRHTHASLAAAVEHWRDALGLSAADRLQVATPPSHILGLLNIATALSVGAWVRLHRRFDIDVMLRSIETDRITVEMAVAPIALAIAAHPGLESFDLSSLRFIMWGATPVTAAVADTVTRRTGVPFVPAYGTSELPVIACNPVGGARLDSVGKPVPGVEVKVVGLDGDTAGQPVPSGVAGEILVRSASLMAGYLPASATAEVVRDGWFHTGDVGYLDGDGWLRITDRCKEMIKVRGFQVAPAEIEAVLHEHPAVADCGVFGVPDERDGEAVVAAVALRAPVSDAELCELVGERLASYKRLRRVVFVPEIPRLPSGKLLRRLLKESLWTSG</sequence>
<feature type="domain" description="AMP-binding enzyme C-terminal" evidence="2">
    <location>
        <begin position="386"/>
        <end position="459"/>
    </location>
</feature>
<dbReference type="Gene3D" id="3.30.300.30">
    <property type="match status" value="1"/>
</dbReference>
<dbReference type="SUPFAM" id="SSF56801">
    <property type="entry name" value="Acetyl-CoA synthetase-like"/>
    <property type="match status" value="1"/>
</dbReference>
<dbReference type="RefSeq" id="WP_085129870.1">
    <property type="nucleotide sequence ID" value="NZ_LQOT01000069.1"/>
</dbReference>
<dbReference type="STRING" id="188915.AWC02_16810"/>
<evidence type="ECO:0000313" key="4">
    <source>
        <dbReference type="Proteomes" id="UP000193465"/>
    </source>
</evidence>
<dbReference type="InterPro" id="IPR020845">
    <property type="entry name" value="AMP-binding_CS"/>
</dbReference>
<dbReference type="GO" id="GO:0016405">
    <property type="term" value="F:CoA-ligase activity"/>
    <property type="evidence" value="ECO:0007669"/>
    <property type="project" value="TreeGrafter"/>
</dbReference>
<dbReference type="Pfam" id="PF13193">
    <property type="entry name" value="AMP-binding_C"/>
    <property type="match status" value="1"/>
</dbReference>
<evidence type="ECO:0000259" key="2">
    <source>
        <dbReference type="Pfam" id="PF13193"/>
    </source>
</evidence>
<dbReference type="PANTHER" id="PTHR24096">
    <property type="entry name" value="LONG-CHAIN-FATTY-ACID--COA LIGASE"/>
    <property type="match status" value="1"/>
</dbReference>
<comment type="caution">
    <text evidence="3">The sequence shown here is derived from an EMBL/GenBank/DDBJ whole genome shotgun (WGS) entry which is preliminary data.</text>
</comment>
<evidence type="ECO:0000259" key="1">
    <source>
        <dbReference type="Pfam" id="PF00501"/>
    </source>
</evidence>
<protein>
    <submittedName>
        <fullName evidence="3">AMP-dependent synthetase</fullName>
    </submittedName>
</protein>
<dbReference type="InterPro" id="IPR025110">
    <property type="entry name" value="AMP-bd_C"/>
</dbReference>
<dbReference type="InterPro" id="IPR000873">
    <property type="entry name" value="AMP-dep_synth/lig_dom"/>
</dbReference>
<reference evidence="3 4" key="1">
    <citation type="submission" date="2016-01" db="EMBL/GenBank/DDBJ databases">
        <title>The new phylogeny of the genus Mycobacterium.</title>
        <authorList>
            <person name="Tarcisio F."/>
            <person name="Conor M."/>
            <person name="Antonella G."/>
            <person name="Elisabetta G."/>
            <person name="Giulia F.S."/>
            <person name="Sara T."/>
            <person name="Anna F."/>
            <person name="Clotilde B."/>
            <person name="Roberto B."/>
            <person name="Veronica D.S."/>
            <person name="Fabio R."/>
            <person name="Monica P."/>
            <person name="Olivier J."/>
            <person name="Enrico T."/>
            <person name="Nicola S."/>
        </authorList>
    </citation>
    <scope>NUCLEOTIDE SEQUENCE [LARGE SCALE GENOMIC DNA]</scope>
    <source>
        <strain evidence="3 4">ATCC 27353</strain>
    </source>
</reference>
<dbReference type="InterPro" id="IPR042099">
    <property type="entry name" value="ANL_N_sf"/>
</dbReference>
<dbReference type="InterPro" id="IPR045851">
    <property type="entry name" value="AMP-bd_C_sf"/>
</dbReference>
<dbReference type="Gene3D" id="3.40.50.12780">
    <property type="entry name" value="N-terminal domain of ligase-like"/>
    <property type="match status" value="1"/>
</dbReference>
<organism evidence="3 4">
    <name type="scientific">Mycolicibacter engbaekii</name>
    <dbReference type="NCBI Taxonomy" id="188915"/>
    <lineage>
        <taxon>Bacteria</taxon>
        <taxon>Bacillati</taxon>
        <taxon>Actinomycetota</taxon>
        <taxon>Actinomycetes</taxon>
        <taxon>Mycobacteriales</taxon>
        <taxon>Mycobacteriaceae</taxon>
        <taxon>Mycolicibacter</taxon>
    </lineage>
</organism>
<gene>
    <name evidence="3" type="ORF">AWC02_16810</name>
</gene>
<dbReference type="EMBL" id="LQOT01000069">
    <property type="protein sequence ID" value="ORV41093.1"/>
    <property type="molecule type" value="Genomic_DNA"/>
</dbReference>
<dbReference type="Proteomes" id="UP000193465">
    <property type="component" value="Unassembled WGS sequence"/>
</dbReference>
<evidence type="ECO:0000313" key="3">
    <source>
        <dbReference type="EMBL" id="ORV41093.1"/>
    </source>
</evidence>
<dbReference type="Pfam" id="PF00501">
    <property type="entry name" value="AMP-binding"/>
    <property type="match status" value="1"/>
</dbReference>
<accession>A0A1X1T933</accession>
<name>A0A1X1T933_9MYCO</name>